<evidence type="ECO:0000256" key="2">
    <source>
        <dbReference type="ARBA" id="ARBA00010370"/>
    </source>
</evidence>
<dbReference type="Pfam" id="PF00413">
    <property type="entry name" value="Peptidase_M10"/>
    <property type="match status" value="1"/>
</dbReference>
<dbReference type="SUPFAM" id="SSF51294">
    <property type="entry name" value="Hedgehog/intein (Hint) domain"/>
    <property type="match status" value="1"/>
</dbReference>
<evidence type="ECO:0000259" key="9">
    <source>
        <dbReference type="SMART" id="SM00235"/>
    </source>
</evidence>
<comment type="cofactor">
    <cofactor evidence="1">
        <name>Zn(2+)</name>
        <dbReference type="ChEBI" id="CHEBI:29105"/>
    </cofactor>
</comment>
<keyword evidence="6" id="KW-0378">Hydrolase</keyword>
<keyword evidence="4" id="KW-0479">Metal-binding</keyword>
<dbReference type="PANTHER" id="PTHR10201">
    <property type="entry name" value="MATRIX METALLOPROTEINASE"/>
    <property type="match status" value="1"/>
</dbReference>
<dbReference type="EMBL" id="BPQV01000002">
    <property type="protein sequence ID" value="GJE26035.1"/>
    <property type="molecule type" value="Genomic_DNA"/>
</dbReference>
<evidence type="ECO:0000313" key="11">
    <source>
        <dbReference type="Proteomes" id="UP001055156"/>
    </source>
</evidence>
<evidence type="ECO:0000256" key="1">
    <source>
        <dbReference type="ARBA" id="ARBA00001947"/>
    </source>
</evidence>
<organism evidence="10 11">
    <name type="scientific">Methylobacterium organophilum</name>
    <dbReference type="NCBI Taxonomy" id="410"/>
    <lineage>
        <taxon>Bacteria</taxon>
        <taxon>Pseudomonadati</taxon>
        <taxon>Pseudomonadota</taxon>
        <taxon>Alphaproteobacteria</taxon>
        <taxon>Hyphomicrobiales</taxon>
        <taxon>Methylobacteriaceae</taxon>
        <taxon>Methylobacterium</taxon>
    </lineage>
</organism>
<dbReference type="PANTHER" id="PTHR10201:SF291">
    <property type="entry name" value="MATRIX METALLOPROTEINASE 1, ISOFORM C-RELATED"/>
    <property type="match status" value="1"/>
</dbReference>
<keyword evidence="5" id="KW-0732">Signal</keyword>
<name>A0ABQ4T739_METOR</name>
<keyword evidence="3" id="KW-0645">Protease</keyword>
<keyword evidence="8" id="KW-0482">Metalloprotease</keyword>
<dbReference type="Pfam" id="PF13403">
    <property type="entry name" value="Hint_2"/>
    <property type="match status" value="1"/>
</dbReference>
<comment type="similarity">
    <text evidence="2">Belongs to the peptidase M10A family.</text>
</comment>
<keyword evidence="11" id="KW-1185">Reference proteome</keyword>
<dbReference type="SMART" id="SM00235">
    <property type="entry name" value="ZnMc"/>
    <property type="match status" value="1"/>
</dbReference>
<protein>
    <recommendedName>
        <fullName evidence="9">Peptidase metallopeptidase domain-containing protein</fullName>
    </recommendedName>
</protein>
<feature type="domain" description="Peptidase metallopeptidase" evidence="9">
    <location>
        <begin position="8"/>
        <end position="181"/>
    </location>
</feature>
<reference evidence="10" key="2">
    <citation type="submission" date="2021-08" db="EMBL/GenBank/DDBJ databases">
        <authorList>
            <person name="Tani A."/>
            <person name="Ola A."/>
            <person name="Ogura Y."/>
            <person name="Katsura K."/>
            <person name="Hayashi T."/>
        </authorList>
    </citation>
    <scope>NUCLEOTIDE SEQUENCE</scope>
    <source>
        <strain evidence="10">NBRC 15689</strain>
    </source>
</reference>
<dbReference type="SUPFAM" id="SSF55486">
    <property type="entry name" value="Metalloproteases ('zincins'), catalytic domain"/>
    <property type="match status" value="1"/>
</dbReference>
<gene>
    <name evidence="10" type="ORF">LKMONMHP_0879</name>
</gene>
<accession>A0ABQ4T739</accession>
<dbReference type="InterPro" id="IPR001818">
    <property type="entry name" value="Pept_M10_metallopeptidase"/>
</dbReference>
<comment type="caution">
    <text evidence="10">The sequence shown here is derived from an EMBL/GenBank/DDBJ whole genome shotgun (WGS) entry which is preliminary data.</text>
</comment>
<evidence type="ECO:0000256" key="5">
    <source>
        <dbReference type="ARBA" id="ARBA00022729"/>
    </source>
</evidence>
<dbReference type="Gene3D" id="3.40.390.10">
    <property type="entry name" value="Collagenase (Catalytic Domain)"/>
    <property type="match status" value="1"/>
</dbReference>
<evidence type="ECO:0000256" key="7">
    <source>
        <dbReference type="ARBA" id="ARBA00022833"/>
    </source>
</evidence>
<evidence type="ECO:0000256" key="6">
    <source>
        <dbReference type="ARBA" id="ARBA00022801"/>
    </source>
</evidence>
<dbReference type="InterPro" id="IPR028992">
    <property type="entry name" value="Hedgehog/Intein_dom"/>
</dbReference>
<dbReference type="InterPro" id="IPR024079">
    <property type="entry name" value="MetalloPept_cat_dom_sf"/>
</dbReference>
<dbReference type="InterPro" id="IPR006026">
    <property type="entry name" value="Peptidase_Metallo"/>
</dbReference>
<evidence type="ECO:0000256" key="8">
    <source>
        <dbReference type="ARBA" id="ARBA00023049"/>
    </source>
</evidence>
<dbReference type="Gene3D" id="2.170.16.10">
    <property type="entry name" value="Hedgehog/Intein (Hint) domain"/>
    <property type="match status" value="1"/>
</dbReference>
<evidence type="ECO:0000313" key="10">
    <source>
        <dbReference type="EMBL" id="GJE26035.1"/>
    </source>
</evidence>
<evidence type="ECO:0000256" key="3">
    <source>
        <dbReference type="ARBA" id="ARBA00022670"/>
    </source>
</evidence>
<evidence type="ECO:0000256" key="4">
    <source>
        <dbReference type="ARBA" id="ARBA00022723"/>
    </source>
</evidence>
<dbReference type="RefSeq" id="WP_238309982.1">
    <property type="nucleotide sequence ID" value="NZ_BPQV01000002.1"/>
</dbReference>
<reference evidence="10" key="1">
    <citation type="journal article" date="2021" name="Front. Microbiol.">
        <title>Comprehensive Comparative Genomics and Phenotyping of Methylobacterium Species.</title>
        <authorList>
            <person name="Alessa O."/>
            <person name="Ogura Y."/>
            <person name="Fujitani Y."/>
            <person name="Takami H."/>
            <person name="Hayashi T."/>
            <person name="Sahin N."/>
            <person name="Tani A."/>
        </authorList>
    </citation>
    <scope>NUCLEOTIDE SEQUENCE</scope>
    <source>
        <strain evidence="10">NBRC 15689</strain>
    </source>
</reference>
<dbReference type="InterPro" id="IPR036844">
    <property type="entry name" value="Hint_dom_sf"/>
</dbReference>
<dbReference type="Proteomes" id="UP001055156">
    <property type="component" value="Unassembled WGS sequence"/>
</dbReference>
<keyword evidence="7" id="KW-0862">Zinc</keyword>
<proteinExistence type="inferred from homology"/>
<sequence length="393" mass="41562">MATDYMLEGPKWGGSADGTPGGTVTYAFDSSVPTTFYNDIRTSLGNWSSYGNIQFQQAGSTSDADIVFHEAPLTAANGSPDGPGNTLGITNYSYYTSGSVSGTFVPGVTVTFDSAEGWTLSGDGHVTSANGVRLDLLSTHEVGHAIGLDHYDATPAVMNSVYSGTGLTSSDIHGVQALYGASVLCFVGGTAIRTARGAVAVEDLRVGDRAVTASGALRRVTWIGHRTIHCRMQVVPSESWPVRIRRDAFGPGLPVKDLFLSPGHPVLVGQDADGEGGVLVPVMSLINGTTIARTRRDRVTYWHVALEEHDILLAEGLPAESFFDLGQRAWFTGHEEGGLLDPDMALVGGSRCRPVAVDGPLVEAERRRLDAVFAESLAAHCGWPSEGALWRAA</sequence>